<feature type="compositionally biased region" description="Low complexity" evidence="1">
    <location>
        <begin position="33"/>
        <end position="66"/>
    </location>
</feature>
<feature type="compositionally biased region" description="Gly residues" evidence="1">
    <location>
        <begin position="151"/>
        <end position="161"/>
    </location>
</feature>
<gene>
    <name evidence="2" type="ORF">E2C01_055318</name>
</gene>
<dbReference type="Proteomes" id="UP000324222">
    <property type="component" value="Unassembled WGS sequence"/>
</dbReference>
<proteinExistence type="predicted"/>
<organism evidence="2 3">
    <name type="scientific">Portunus trituberculatus</name>
    <name type="common">Swimming crab</name>
    <name type="synonym">Neptunus trituberculatus</name>
    <dbReference type="NCBI Taxonomy" id="210409"/>
    <lineage>
        <taxon>Eukaryota</taxon>
        <taxon>Metazoa</taxon>
        <taxon>Ecdysozoa</taxon>
        <taxon>Arthropoda</taxon>
        <taxon>Crustacea</taxon>
        <taxon>Multicrustacea</taxon>
        <taxon>Malacostraca</taxon>
        <taxon>Eumalacostraca</taxon>
        <taxon>Eucarida</taxon>
        <taxon>Decapoda</taxon>
        <taxon>Pleocyemata</taxon>
        <taxon>Brachyura</taxon>
        <taxon>Eubrachyura</taxon>
        <taxon>Portunoidea</taxon>
        <taxon>Portunidae</taxon>
        <taxon>Portuninae</taxon>
        <taxon>Portunus</taxon>
    </lineage>
</organism>
<keyword evidence="3" id="KW-1185">Reference proteome</keyword>
<reference evidence="2 3" key="1">
    <citation type="submission" date="2019-05" db="EMBL/GenBank/DDBJ databases">
        <title>Another draft genome of Portunus trituberculatus and its Hox gene families provides insights of decapod evolution.</title>
        <authorList>
            <person name="Jeong J.-H."/>
            <person name="Song I."/>
            <person name="Kim S."/>
            <person name="Choi T."/>
            <person name="Kim D."/>
            <person name="Ryu S."/>
            <person name="Kim W."/>
        </authorList>
    </citation>
    <scope>NUCLEOTIDE SEQUENCE [LARGE SCALE GENOMIC DNA]</scope>
    <source>
        <tissue evidence="2">Muscle</tissue>
    </source>
</reference>
<sequence>MFSRTQSSGGRGAESDGGEKAAAAPLPLPPSSPLRNSNPPTLPPSRSVSSSTTTTTNNNTITTTRPALEKGGPRDDKRTRTTKGPLTRPHPAGVSLKVAGQRPLTADRRHRRRPPLYKLSKRESRWGGEAEGRGPGVHRAAARCARRACGPPGGAGRGAQRGGHRSAAGEF</sequence>
<name>A0A5B7GM51_PORTR</name>
<protein>
    <submittedName>
        <fullName evidence="2">Uncharacterized protein</fullName>
    </submittedName>
</protein>
<evidence type="ECO:0000313" key="2">
    <source>
        <dbReference type="EMBL" id="MPC61250.1"/>
    </source>
</evidence>
<evidence type="ECO:0000256" key="1">
    <source>
        <dbReference type="SAM" id="MobiDB-lite"/>
    </source>
</evidence>
<feature type="region of interest" description="Disordered" evidence="1">
    <location>
        <begin position="1"/>
        <end position="171"/>
    </location>
</feature>
<dbReference type="EMBL" id="VSRR010018344">
    <property type="protein sequence ID" value="MPC61250.1"/>
    <property type="molecule type" value="Genomic_DNA"/>
</dbReference>
<evidence type="ECO:0000313" key="3">
    <source>
        <dbReference type="Proteomes" id="UP000324222"/>
    </source>
</evidence>
<dbReference type="AlphaFoldDB" id="A0A5B7GM51"/>
<feature type="compositionally biased region" description="Basic and acidic residues" evidence="1">
    <location>
        <begin position="67"/>
        <end position="79"/>
    </location>
</feature>
<feature type="compositionally biased region" description="Basic and acidic residues" evidence="1">
    <location>
        <begin position="120"/>
        <end position="132"/>
    </location>
</feature>
<accession>A0A5B7GM51</accession>
<comment type="caution">
    <text evidence="2">The sequence shown here is derived from an EMBL/GenBank/DDBJ whole genome shotgun (WGS) entry which is preliminary data.</text>
</comment>